<dbReference type="AlphaFoldDB" id="J3L1J5"/>
<protein>
    <submittedName>
        <fullName evidence="2">Uncharacterized protein</fullName>
    </submittedName>
</protein>
<evidence type="ECO:0000313" key="2">
    <source>
        <dbReference type="EnsemblPlants" id="OB01G31010.1"/>
    </source>
</evidence>
<dbReference type="Proteomes" id="UP000006038">
    <property type="component" value="Chromosome 1"/>
</dbReference>
<reference evidence="2" key="1">
    <citation type="journal article" date="2013" name="Nat. Commun.">
        <title>Whole-genome sequencing of Oryza brachyantha reveals mechanisms underlying Oryza genome evolution.</title>
        <authorList>
            <person name="Chen J."/>
            <person name="Huang Q."/>
            <person name="Gao D."/>
            <person name="Wang J."/>
            <person name="Lang Y."/>
            <person name="Liu T."/>
            <person name="Li B."/>
            <person name="Bai Z."/>
            <person name="Luis Goicoechea J."/>
            <person name="Liang C."/>
            <person name="Chen C."/>
            <person name="Zhang W."/>
            <person name="Sun S."/>
            <person name="Liao Y."/>
            <person name="Zhang X."/>
            <person name="Yang L."/>
            <person name="Song C."/>
            <person name="Wang M."/>
            <person name="Shi J."/>
            <person name="Liu G."/>
            <person name="Liu J."/>
            <person name="Zhou H."/>
            <person name="Zhou W."/>
            <person name="Yu Q."/>
            <person name="An N."/>
            <person name="Chen Y."/>
            <person name="Cai Q."/>
            <person name="Wang B."/>
            <person name="Liu B."/>
            <person name="Min J."/>
            <person name="Huang Y."/>
            <person name="Wu H."/>
            <person name="Li Z."/>
            <person name="Zhang Y."/>
            <person name="Yin Y."/>
            <person name="Song W."/>
            <person name="Jiang J."/>
            <person name="Jackson S.A."/>
            <person name="Wing R.A."/>
            <person name="Wang J."/>
            <person name="Chen M."/>
        </authorList>
    </citation>
    <scope>NUCLEOTIDE SEQUENCE [LARGE SCALE GENOMIC DNA]</scope>
    <source>
        <strain evidence="2">cv. IRGC 101232</strain>
    </source>
</reference>
<dbReference type="OMA" id="TWNTARS"/>
<proteinExistence type="predicted"/>
<keyword evidence="3" id="KW-1185">Reference proteome</keyword>
<feature type="compositionally biased region" description="Low complexity" evidence="1">
    <location>
        <begin position="112"/>
        <end position="129"/>
    </location>
</feature>
<feature type="compositionally biased region" description="Basic residues" evidence="1">
    <location>
        <begin position="130"/>
        <end position="140"/>
    </location>
</feature>
<evidence type="ECO:0000313" key="3">
    <source>
        <dbReference type="Proteomes" id="UP000006038"/>
    </source>
</evidence>
<reference evidence="2" key="2">
    <citation type="submission" date="2013-04" db="UniProtKB">
        <authorList>
            <consortium name="EnsemblPlants"/>
        </authorList>
    </citation>
    <scope>IDENTIFICATION</scope>
</reference>
<dbReference type="eggNOG" id="ENOG502SRTZ">
    <property type="taxonomic scope" value="Eukaryota"/>
</dbReference>
<dbReference type="HOGENOM" id="CLU_1346250_0_0_1"/>
<accession>J3L1J5</accession>
<sequence>MPSGTSPTRRLLPRSSCSIFSSLASSPGMAPMRPLWLTSSTVRLVSIPSSGGMQDLSPVFMRMISSSVRDMLAMEAGRQPPKSLLASTSTDAGELPTLSGIWKRRRLELRKMASSGRSKSSRGTGPSKSLNRRSRYRRLGIRSTTSGKAPTRRLLLTSSSWRRCSFSSDRGTTPQKRLELTWNTARSVSSPSSSGRCPARSAWLRSTEATTTRCGSSCDGEQKTPS</sequence>
<name>J3L1J5_ORYBR</name>
<feature type="region of interest" description="Disordered" evidence="1">
    <location>
        <begin position="111"/>
        <end position="151"/>
    </location>
</feature>
<dbReference type="Gramene" id="OB01G31010.1">
    <property type="protein sequence ID" value="OB01G31010.1"/>
    <property type="gene ID" value="OB01G31010"/>
</dbReference>
<organism evidence="2">
    <name type="scientific">Oryza brachyantha</name>
    <name type="common">malo sina</name>
    <dbReference type="NCBI Taxonomy" id="4533"/>
    <lineage>
        <taxon>Eukaryota</taxon>
        <taxon>Viridiplantae</taxon>
        <taxon>Streptophyta</taxon>
        <taxon>Embryophyta</taxon>
        <taxon>Tracheophyta</taxon>
        <taxon>Spermatophyta</taxon>
        <taxon>Magnoliopsida</taxon>
        <taxon>Liliopsida</taxon>
        <taxon>Poales</taxon>
        <taxon>Poaceae</taxon>
        <taxon>BOP clade</taxon>
        <taxon>Oryzoideae</taxon>
        <taxon>Oryzeae</taxon>
        <taxon>Oryzinae</taxon>
        <taxon>Oryza</taxon>
    </lineage>
</organism>
<evidence type="ECO:0000256" key="1">
    <source>
        <dbReference type="SAM" id="MobiDB-lite"/>
    </source>
</evidence>
<dbReference type="EnsemblPlants" id="OB01G31010.1">
    <property type="protein sequence ID" value="OB01G31010.1"/>
    <property type="gene ID" value="OB01G31010"/>
</dbReference>